<comment type="caution">
    <text evidence="1">The sequence shown here is derived from an EMBL/GenBank/DDBJ whole genome shotgun (WGS) entry which is preliminary data.</text>
</comment>
<gene>
    <name evidence="1" type="ORF">V5799_018543</name>
</gene>
<reference evidence="1 2" key="1">
    <citation type="journal article" date="2023" name="Arcadia Sci">
        <title>De novo assembly of a long-read Amblyomma americanum tick genome.</title>
        <authorList>
            <person name="Chou S."/>
            <person name="Poskanzer K.E."/>
            <person name="Rollins M."/>
            <person name="Thuy-Boun P.S."/>
        </authorList>
    </citation>
    <scope>NUCLEOTIDE SEQUENCE [LARGE SCALE GENOMIC DNA]</scope>
    <source>
        <strain evidence="1">F_SG_1</strain>
        <tissue evidence="1">Salivary glands</tissue>
    </source>
</reference>
<evidence type="ECO:0000313" key="1">
    <source>
        <dbReference type="EMBL" id="KAK8780115.1"/>
    </source>
</evidence>
<protein>
    <submittedName>
        <fullName evidence="1">Uncharacterized protein</fullName>
    </submittedName>
</protein>
<name>A0AAQ4EZS5_AMBAM</name>
<dbReference type="AlphaFoldDB" id="A0AAQ4EZS5"/>
<dbReference type="Proteomes" id="UP001321473">
    <property type="component" value="Unassembled WGS sequence"/>
</dbReference>
<dbReference type="EMBL" id="JARKHS020009174">
    <property type="protein sequence ID" value="KAK8780115.1"/>
    <property type="molecule type" value="Genomic_DNA"/>
</dbReference>
<proteinExistence type="predicted"/>
<evidence type="ECO:0000313" key="2">
    <source>
        <dbReference type="Proteomes" id="UP001321473"/>
    </source>
</evidence>
<accession>A0AAQ4EZS5</accession>
<organism evidence="1 2">
    <name type="scientific">Amblyomma americanum</name>
    <name type="common">Lone star tick</name>
    <dbReference type="NCBI Taxonomy" id="6943"/>
    <lineage>
        <taxon>Eukaryota</taxon>
        <taxon>Metazoa</taxon>
        <taxon>Ecdysozoa</taxon>
        <taxon>Arthropoda</taxon>
        <taxon>Chelicerata</taxon>
        <taxon>Arachnida</taxon>
        <taxon>Acari</taxon>
        <taxon>Parasitiformes</taxon>
        <taxon>Ixodida</taxon>
        <taxon>Ixodoidea</taxon>
        <taxon>Ixodidae</taxon>
        <taxon>Amblyomminae</taxon>
        <taxon>Amblyomma</taxon>
    </lineage>
</organism>
<sequence>MTAHQQLLDVHSNMGLELFKTMCTAFLPSAHIQPYTFPSPGPSWLCGVDSVEVAGCNGQSWGVRVGGVGLWRAHMATT</sequence>
<keyword evidence="2" id="KW-1185">Reference proteome</keyword>